<dbReference type="Gene3D" id="3.90.1150.10">
    <property type="entry name" value="Aspartate Aminotransferase, domain 1"/>
    <property type="match status" value="1"/>
</dbReference>
<dbReference type="Proteomes" id="UP000579647">
    <property type="component" value="Unassembled WGS sequence"/>
</dbReference>
<reference evidence="5 6" key="1">
    <citation type="submission" date="2020-08" db="EMBL/GenBank/DDBJ databases">
        <title>Sequencing the genomes of 1000 actinobacteria strains.</title>
        <authorList>
            <person name="Klenk H.-P."/>
        </authorList>
    </citation>
    <scope>NUCLEOTIDE SEQUENCE [LARGE SCALE GENOMIC DNA]</scope>
    <source>
        <strain evidence="5 6">DSM 44598</strain>
    </source>
</reference>
<feature type="modified residue" description="N6-(pyridoxal phosphate)lysine" evidence="3">
    <location>
        <position position="182"/>
    </location>
</feature>
<keyword evidence="5" id="KW-0808">Transferase</keyword>
<evidence type="ECO:0000256" key="3">
    <source>
        <dbReference type="PIRSR" id="PIRSR000390-2"/>
    </source>
</evidence>
<organism evidence="5 6">
    <name type="scientific">Nocardiopsis metallicus</name>
    <dbReference type="NCBI Taxonomy" id="179819"/>
    <lineage>
        <taxon>Bacteria</taxon>
        <taxon>Bacillati</taxon>
        <taxon>Actinomycetota</taxon>
        <taxon>Actinomycetes</taxon>
        <taxon>Streptosporangiales</taxon>
        <taxon>Nocardiopsidaceae</taxon>
        <taxon>Nocardiopsis</taxon>
    </lineage>
</organism>
<dbReference type="PANTHER" id="PTHR30244">
    <property type="entry name" value="TRANSAMINASE"/>
    <property type="match status" value="1"/>
</dbReference>
<dbReference type="Pfam" id="PF01041">
    <property type="entry name" value="DegT_DnrJ_EryC1"/>
    <property type="match status" value="1"/>
</dbReference>
<evidence type="ECO:0000256" key="1">
    <source>
        <dbReference type="ARBA" id="ARBA00001933"/>
    </source>
</evidence>
<dbReference type="CDD" id="cd00616">
    <property type="entry name" value="AHBA_syn"/>
    <property type="match status" value="1"/>
</dbReference>
<comment type="caution">
    <text evidence="5">The sequence shown here is derived from an EMBL/GenBank/DDBJ whole genome shotgun (WGS) entry which is preliminary data.</text>
</comment>
<comment type="similarity">
    <text evidence="4">Belongs to the DegT/DnrJ/EryC1 family.</text>
</comment>
<sequence>MINVFQPALGPDELAAVASVFEDSWPGLGERTTAFEAAFAEHLGVDPRTVLFVNSATAGLFLAVEVLGLGPGDEVVLPSVSFVGAANAVCSAGARAVFCDVDPRTLNPTAEDVERALTDRTRAVMLLHYGGLPGDVERIAAMCEARGVRLVEDAACAVASRVGERACGTFGDVAVWSFDAMKVLSTGDGGMVVVRDPDAADRARRLAYHGLRHQSGMSASRSVSRRWWELDVEAFGRRVVGNDLTAAIGLVQLRRLPQFVARRREIASFYDRALSGVEGLEGPPPVPEGHTSSHYFHWVRLEPGERDRVAADLLERGVYTTFRYAPLHRVPAYGAQGVRLPGAEEAAERTLLLPQHQGLSDGDVKHVAEELVSSVTGRPEAKGGRP</sequence>
<keyword evidence="5" id="KW-0032">Aminotransferase</keyword>
<keyword evidence="3 4" id="KW-0663">Pyridoxal phosphate</keyword>
<dbReference type="InterPro" id="IPR000653">
    <property type="entry name" value="DegT/StrS_aminotransferase"/>
</dbReference>
<dbReference type="InterPro" id="IPR015424">
    <property type="entry name" value="PyrdxlP-dep_Trfase"/>
</dbReference>
<dbReference type="RefSeq" id="WP_184364537.1">
    <property type="nucleotide sequence ID" value="NZ_BAAAKM010000009.1"/>
</dbReference>
<protein>
    <submittedName>
        <fullName evidence="5">Aminotransferase</fullName>
    </submittedName>
</protein>
<dbReference type="SUPFAM" id="SSF53383">
    <property type="entry name" value="PLP-dependent transferases"/>
    <property type="match status" value="1"/>
</dbReference>
<evidence type="ECO:0000313" key="6">
    <source>
        <dbReference type="Proteomes" id="UP000579647"/>
    </source>
</evidence>
<evidence type="ECO:0000256" key="4">
    <source>
        <dbReference type="RuleBase" id="RU004508"/>
    </source>
</evidence>
<name>A0A840WGS2_9ACTN</name>
<dbReference type="GO" id="GO:0030170">
    <property type="term" value="F:pyridoxal phosphate binding"/>
    <property type="evidence" value="ECO:0007669"/>
    <property type="project" value="TreeGrafter"/>
</dbReference>
<evidence type="ECO:0000313" key="5">
    <source>
        <dbReference type="EMBL" id="MBB5490917.1"/>
    </source>
</evidence>
<dbReference type="PIRSF" id="PIRSF000390">
    <property type="entry name" value="PLP_StrS"/>
    <property type="match status" value="1"/>
</dbReference>
<dbReference type="GO" id="GO:0000271">
    <property type="term" value="P:polysaccharide biosynthetic process"/>
    <property type="evidence" value="ECO:0007669"/>
    <property type="project" value="TreeGrafter"/>
</dbReference>
<dbReference type="Gene3D" id="3.40.640.10">
    <property type="entry name" value="Type I PLP-dependent aspartate aminotransferase-like (Major domain)"/>
    <property type="match status" value="1"/>
</dbReference>
<proteinExistence type="inferred from homology"/>
<accession>A0A840WGS2</accession>
<evidence type="ECO:0000256" key="2">
    <source>
        <dbReference type="PIRSR" id="PIRSR000390-1"/>
    </source>
</evidence>
<dbReference type="InterPro" id="IPR015421">
    <property type="entry name" value="PyrdxlP-dep_Trfase_major"/>
</dbReference>
<dbReference type="EMBL" id="JACHDO010000001">
    <property type="protein sequence ID" value="MBB5490917.1"/>
    <property type="molecule type" value="Genomic_DNA"/>
</dbReference>
<comment type="cofactor">
    <cofactor evidence="1">
        <name>pyridoxal 5'-phosphate</name>
        <dbReference type="ChEBI" id="CHEBI:597326"/>
    </cofactor>
</comment>
<keyword evidence="6" id="KW-1185">Reference proteome</keyword>
<dbReference type="GO" id="GO:0008483">
    <property type="term" value="F:transaminase activity"/>
    <property type="evidence" value="ECO:0007669"/>
    <property type="project" value="UniProtKB-KW"/>
</dbReference>
<dbReference type="InterPro" id="IPR015422">
    <property type="entry name" value="PyrdxlP-dep_Trfase_small"/>
</dbReference>
<dbReference type="AlphaFoldDB" id="A0A840WGS2"/>
<dbReference type="PANTHER" id="PTHR30244:SF34">
    <property type="entry name" value="DTDP-4-AMINO-4,6-DIDEOXYGALACTOSE TRANSAMINASE"/>
    <property type="match status" value="1"/>
</dbReference>
<feature type="active site" description="Proton acceptor" evidence="2">
    <location>
        <position position="182"/>
    </location>
</feature>
<gene>
    <name evidence="5" type="ORF">HNR07_002054</name>
</gene>